<sequence length="112" mass="12235">MPKITAQGKTFECPQGANLRQVLLENGIELYNGATSAINCHGLGICGTCAVQIEGTVSEPEWRENTRRSLPPHSLAQNRRLACQTQVLGNVKVTKFDGAWGQGTQTVWTPQR</sequence>
<dbReference type="RefSeq" id="WP_073551734.1">
    <property type="nucleotide sequence ID" value="NZ_CAWMVK010000030.1"/>
</dbReference>
<dbReference type="Proteomes" id="UP000185984">
    <property type="component" value="Unassembled WGS sequence"/>
</dbReference>
<accession>A0A1U7HAT0</accession>
<dbReference type="STRING" id="247279.NIES1031_22880"/>
<dbReference type="Gene3D" id="3.10.20.30">
    <property type="match status" value="1"/>
</dbReference>
<dbReference type="CDD" id="cd00207">
    <property type="entry name" value="fer2"/>
    <property type="match status" value="1"/>
</dbReference>
<proteinExistence type="predicted"/>
<dbReference type="InterPro" id="IPR036010">
    <property type="entry name" value="2Fe-2S_ferredoxin-like_sf"/>
</dbReference>
<evidence type="ECO:0000313" key="3">
    <source>
        <dbReference type="Proteomes" id="UP000185984"/>
    </source>
</evidence>
<evidence type="ECO:0000313" key="2">
    <source>
        <dbReference type="EMBL" id="OKH20664.1"/>
    </source>
</evidence>
<dbReference type="InterPro" id="IPR001041">
    <property type="entry name" value="2Fe-2S_ferredoxin-type"/>
</dbReference>
<dbReference type="AlphaFoldDB" id="A0A1U7HAT0"/>
<reference evidence="2 3" key="1">
    <citation type="submission" date="2016-11" db="EMBL/GenBank/DDBJ databases">
        <title>Draft Genome Sequences of Nine Cyanobacterial Strains from Diverse Habitats.</title>
        <authorList>
            <person name="Zhu T."/>
            <person name="Hou S."/>
            <person name="Lu X."/>
            <person name="Hess W.R."/>
        </authorList>
    </citation>
    <scope>NUCLEOTIDE SEQUENCE [LARGE SCALE GENOMIC DNA]</scope>
    <source>
        <strain evidence="2 3">5.2 s.c.1</strain>
    </source>
</reference>
<dbReference type="PROSITE" id="PS51085">
    <property type="entry name" value="2FE2S_FER_2"/>
    <property type="match status" value="1"/>
</dbReference>
<feature type="domain" description="2Fe-2S ferredoxin-type" evidence="1">
    <location>
        <begin position="1"/>
        <end position="99"/>
    </location>
</feature>
<organism evidence="2 3">
    <name type="scientific">Chroogloeocystis siderophila 5.2 s.c.1</name>
    <dbReference type="NCBI Taxonomy" id="247279"/>
    <lineage>
        <taxon>Bacteria</taxon>
        <taxon>Bacillati</taxon>
        <taxon>Cyanobacteriota</taxon>
        <taxon>Cyanophyceae</taxon>
        <taxon>Oscillatoriophycideae</taxon>
        <taxon>Chroococcales</taxon>
        <taxon>Chroococcaceae</taxon>
        <taxon>Chroogloeocystis</taxon>
    </lineage>
</organism>
<dbReference type="GO" id="GO:0051536">
    <property type="term" value="F:iron-sulfur cluster binding"/>
    <property type="evidence" value="ECO:0007669"/>
    <property type="project" value="InterPro"/>
</dbReference>
<name>A0A1U7HAT0_9CHRO</name>
<comment type="caution">
    <text evidence="2">The sequence shown here is derived from an EMBL/GenBank/DDBJ whole genome shotgun (WGS) entry which is preliminary data.</text>
</comment>
<dbReference type="SUPFAM" id="SSF54292">
    <property type="entry name" value="2Fe-2S ferredoxin-like"/>
    <property type="match status" value="1"/>
</dbReference>
<evidence type="ECO:0000259" key="1">
    <source>
        <dbReference type="PROSITE" id="PS51085"/>
    </source>
</evidence>
<dbReference type="OrthoDB" id="425218at2"/>
<protein>
    <submittedName>
        <fullName evidence="2">(2Fe-2S)-binding protein</fullName>
    </submittedName>
</protein>
<dbReference type="InterPro" id="IPR012675">
    <property type="entry name" value="Beta-grasp_dom_sf"/>
</dbReference>
<gene>
    <name evidence="2" type="ORF">NIES1031_22880</name>
</gene>
<keyword evidence="3" id="KW-1185">Reference proteome</keyword>
<dbReference type="EMBL" id="MRCC01000036">
    <property type="protein sequence ID" value="OKH20664.1"/>
    <property type="molecule type" value="Genomic_DNA"/>
</dbReference>
<dbReference type="Pfam" id="PF00111">
    <property type="entry name" value="Fer2"/>
    <property type="match status" value="1"/>
</dbReference>